<dbReference type="InterPro" id="IPR052726">
    <property type="entry name" value="Phage_Baseplate_Hub"/>
</dbReference>
<feature type="region of interest" description="Disordered" evidence="1">
    <location>
        <begin position="289"/>
        <end position="310"/>
    </location>
</feature>
<dbReference type="AlphaFoldDB" id="A0A192CKS2"/>
<feature type="compositionally biased region" description="Polar residues" evidence="1">
    <location>
        <begin position="21"/>
        <end position="31"/>
    </location>
</feature>
<organism evidence="2 3">
    <name type="scientific">Escherichia coli O25b:H4</name>
    <dbReference type="NCBI Taxonomy" id="941280"/>
    <lineage>
        <taxon>Bacteria</taxon>
        <taxon>Pseudomonadati</taxon>
        <taxon>Pseudomonadota</taxon>
        <taxon>Gammaproteobacteria</taxon>
        <taxon>Enterobacterales</taxon>
        <taxon>Enterobacteriaceae</taxon>
        <taxon>Escherichia</taxon>
    </lineage>
</organism>
<dbReference type="PANTHER" id="PTHR35862">
    <property type="entry name" value="FELS-2 PROPHAGE PROTEIN"/>
    <property type="match status" value="1"/>
</dbReference>
<proteinExistence type="predicted"/>
<feature type="compositionally biased region" description="Basic residues" evidence="1">
    <location>
        <begin position="289"/>
        <end position="301"/>
    </location>
</feature>
<feature type="compositionally biased region" description="Polar residues" evidence="1">
    <location>
        <begin position="1"/>
        <end position="12"/>
    </location>
</feature>
<gene>
    <name evidence="2" type="ORF">WLH_05056</name>
</gene>
<reference evidence="2 3" key="1">
    <citation type="submission" date="2016-03" db="EMBL/GenBank/DDBJ databases">
        <title>Genome Sequence and Comparative Pathogenic Determinants of Uropathogenic Escherichia coli O25b:H4, a Clinical Isolate from Saudi Arabia.</title>
        <authorList>
            <person name="Alyamani E.A.J."/>
            <person name="Khiyami M.A."/>
            <person name="Booq R.Y."/>
            <person name="Bahwerth F.S."/>
            <person name="Vaisvil B."/>
            <person name="Schmitt D.P."/>
            <person name="Kapatral V."/>
        </authorList>
    </citation>
    <scope>NUCLEOTIDE SEQUENCE [LARGE SCALE GENOMIC DNA]</scope>
    <source>
        <strain evidence="2 3">O25b:H4</strain>
    </source>
</reference>
<accession>A0A192CKS2</accession>
<dbReference type="Proteomes" id="UP000183316">
    <property type="component" value="Chromosome"/>
</dbReference>
<sequence>MIRQQSSPTTRVISPLRRSPATATTKSSNPLRTHMRPCRTGREQMTDTTMQLLSQGTDPVKMPDFDILAEGKTLSGVAERLMSLSLTDNRGFEADQLTITLDDADGQLQLPPRGARLTVLIGWKGEPLTEKGTYIVDEIAHEGPPDRLTVSARSADFRDEFNVKREVSWHDVTVERVVSAIAHRYGLKPQISEMLMDIEIDHADQTEESDMSFLTRMAEMLGAITTVKSGNLLFIMPGGGVNAQGQPLPSFAITRSSGDRHQFRIADREAYTGVRAYWLDLNYGKKKKVSVKRRKPPKPKKEKSSSREGDYMEGAEGNVFVLRKTYQNEQAARRAAAAKWQQLQRGAASFSITLARGRAELYPEMHGTVTGFKSEIDNQDWIIAKAEHTIDNSGFTTQLELEAKIPEWIAETE</sequence>
<dbReference type="PATRIC" id="fig|941280.3.peg.5011"/>
<name>A0A192CKS2_ECO25</name>
<evidence type="ECO:0000313" key="2">
    <source>
        <dbReference type="EMBL" id="ANK06317.1"/>
    </source>
</evidence>
<evidence type="ECO:0000313" key="3">
    <source>
        <dbReference type="Proteomes" id="UP000183316"/>
    </source>
</evidence>
<dbReference type="PANTHER" id="PTHR35862:SF3">
    <property type="entry name" value="FELS-2 PROPHAGE PROTEIN"/>
    <property type="match status" value="1"/>
</dbReference>
<feature type="region of interest" description="Disordered" evidence="1">
    <location>
        <begin position="1"/>
        <end position="37"/>
    </location>
</feature>
<dbReference type="EMBL" id="CP015085">
    <property type="protein sequence ID" value="ANK06317.1"/>
    <property type="molecule type" value="Genomic_DNA"/>
</dbReference>
<dbReference type="Pfam" id="PF05954">
    <property type="entry name" value="Phage_GPD"/>
    <property type="match status" value="1"/>
</dbReference>
<dbReference type="SUPFAM" id="SSF69279">
    <property type="entry name" value="Phage tail proteins"/>
    <property type="match status" value="1"/>
</dbReference>
<evidence type="ECO:0000256" key="1">
    <source>
        <dbReference type="SAM" id="MobiDB-lite"/>
    </source>
</evidence>
<protein>
    <submittedName>
        <fullName evidence="2">Gene D protein</fullName>
    </submittedName>
</protein>